<name>A0A1I8BMX8_MELHA</name>
<dbReference type="WBParaSite" id="MhA1_Contig320.frz3.gene28">
    <property type="protein sequence ID" value="MhA1_Contig320.frz3.gene28"/>
    <property type="gene ID" value="MhA1_Contig320.frz3.gene28"/>
</dbReference>
<sequence>MTKDEAGKFVEENNTLMANGRTKPSGKTSLSTFIFNRREGTFLGRTGKSWVQIVVFYIFFYILLAAFWIACLAIFLQTIDNSTPKYYGKDTIIGDNPGVGYQPWLKDQPESTLIKFNSKNRSSYEAYVNTIDKYLAKYSNEQNTRKCNDINKWSNSDFIKEGKANGNAKACLFTLDTFDKAGCGNNTDYGFQKGTPCIILSLNRLIGWQPKNYETEIVPDEVNGRYKDGHITFYCNGTSEIDNELIGAVEYIPKEGIDGRYYPYAVMDNYHQPFVAMVKFKNLPKNRIVMVECGAYAANIEQDQESRSGMVTFELLREES</sequence>
<evidence type="ECO:0000256" key="6">
    <source>
        <dbReference type="ARBA" id="ARBA00023136"/>
    </source>
</evidence>
<organism evidence="8 9">
    <name type="scientific">Meloidogyne hapla</name>
    <name type="common">Root-knot nematode worm</name>
    <dbReference type="NCBI Taxonomy" id="6305"/>
    <lineage>
        <taxon>Eukaryota</taxon>
        <taxon>Metazoa</taxon>
        <taxon>Ecdysozoa</taxon>
        <taxon>Nematoda</taxon>
        <taxon>Chromadorea</taxon>
        <taxon>Rhabditida</taxon>
        <taxon>Tylenchina</taxon>
        <taxon>Tylenchomorpha</taxon>
        <taxon>Tylenchoidea</taxon>
        <taxon>Meloidogynidae</taxon>
        <taxon>Meloidogyninae</taxon>
        <taxon>Meloidogyne</taxon>
    </lineage>
</organism>
<dbReference type="AlphaFoldDB" id="A0A1I8BMX8"/>
<dbReference type="InterPro" id="IPR038702">
    <property type="entry name" value="Na/K_ATPase_sub_beta_sf"/>
</dbReference>
<evidence type="ECO:0000256" key="3">
    <source>
        <dbReference type="ARBA" id="ARBA00022692"/>
    </source>
</evidence>
<dbReference type="Proteomes" id="UP000095281">
    <property type="component" value="Unplaced"/>
</dbReference>
<evidence type="ECO:0000256" key="5">
    <source>
        <dbReference type="ARBA" id="ARBA00022989"/>
    </source>
</evidence>
<dbReference type="GO" id="GO:0006883">
    <property type="term" value="P:intracellular sodium ion homeostasis"/>
    <property type="evidence" value="ECO:0007669"/>
    <property type="project" value="TreeGrafter"/>
</dbReference>
<dbReference type="GO" id="GO:0030007">
    <property type="term" value="P:intracellular potassium ion homeostasis"/>
    <property type="evidence" value="ECO:0007669"/>
    <property type="project" value="TreeGrafter"/>
</dbReference>
<keyword evidence="3 7" id="KW-0812">Transmembrane</keyword>
<dbReference type="GO" id="GO:0036376">
    <property type="term" value="P:sodium ion export across plasma membrane"/>
    <property type="evidence" value="ECO:0007669"/>
    <property type="project" value="TreeGrafter"/>
</dbReference>
<proteinExistence type="inferred from homology"/>
<evidence type="ECO:0000256" key="4">
    <source>
        <dbReference type="ARBA" id="ARBA00022968"/>
    </source>
</evidence>
<keyword evidence="4" id="KW-0735">Signal-anchor</keyword>
<dbReference type="NCBIfam" id="TIGR01107">
    <property type="entry name" value="Na_K_ATPase_bet"/>
    <property type="match status" value="1"/>
</dbReference>
<evidence type="ECO:0000313" key="8">
    <source>
        <dbReference type="Proteomes" id="UP000095281"/>
    </source>
</evidence>
<reference evidence="9" key="1">
    <citation type="submission" date="2016-11" db="UniProtKB">
        <authorList>
            <consortium name="WormBaseParasite"/>
        </authorList>
    </citation>
    <scope>IDENTIFICATION</scope>
</reference>
<comment type="subcellular location">
    <subcellularLocation>
        <location evidence="1">Membrane</location>
        <topology evidence="1">Single-pass type II membrane protein</topology>
    </subcellularLocation>
</comment>
<dbReference type="GO" id="GO:1990573">
    <property type="term" value="P:potassium ion import across plasma membrane"/>
    <property type="evidence" value="ECO:0007669"/>
    <property type="project" value="TreeGrafter"/>
</dbReference>
<dbReference type="GO" id="GO:0001671">
    <property type="term" value="F:ATPase activator activity"/>
    <property type="evidence" value="ECO:0007669"/>
    <property type="project" value="TreeGrafter"/>
</dbReference>
<keyword evidence="6 7" id="KW-0472">Membrane</keyword>
<evidence type="ECO:0000256" key="7">
    <source>
        <dbReference type="SAM" id="Phobius"/>
    </source>
</evidence>
<feature type="transmembrane region" description="Helical" evidence="7">
    <location>
        <begin position="54"/>
        <end position="76"/>
    </location>
</feature>
<accession>A0A1I8BMX8</accession>
<protein>
    <submittedName>
        <fullName evidence="9">Sodium/potassium-transporting ATPase subunit beta</fullName>
    </submittedName>
</protein>
<keyword evidence="8" id="KW-1185">Reference proteome</keyword>
<dbReference type="InterPro" id="IPR000402">
    <property type="entry name" value="Na/K_ATPase_sub_beta"/>
</dbReference>
<dbReference type="PANTHER" id="PTHR11523:SF28">
    <property type="entry name" value="NA_K-ATPASE BETA SUBUNIT ISOFORM 4-RELATED"/>
    <property type="match status" value="1"/>
</dbReference>
<dbReference type="OMA" id="WEGFRVF"/>
<dbReference type="Pfam" id="PF00287">
    <property type="entry name" value="Na_K-ATPase"/>
    <property type="match status" value="1"/>
</dbReference>
<dbReference type="Gene3D" id="2.60.40.1660">
    <property type="entry name" value="Na, k-atpase alpha subunit"/>
    <property type="match status" value="1"/>
</dbReference>
<evidence type="ECO:0000313" key="9">
    <source>
        <dbReference type="WBParaSite" id="MhA1_Contig320.frz3.gene28"/>
    </source>
</evidence>
<keyword evidence="5 7" id="KW-1133">Transmembrane helix</keyword>
<evidence type="ECO:0000256" key="2">
    <source>
        <dbReference type="ARBA" id="ARBA00005876"/>
    </source>
</evidence>
<evidence type="ECO:0000256" key="1">
    <source>
        <dbReference type="ARBA" id="ARBA00004606"/>
    </source>
</evidence>
<dbReference type="PANTHER" id="PTHR11523">
    <property type="entry name" value="SODIUM/POTASSIUM-DEPENDENT ATPASE BETA SUBUNIT"/>
    <property type="match status" value="1"/>
</dbReference>
<comment type="similarity">
    <text evidence="2">Belongs to the X(+)/potassium ATPases subunit beta family.</text>
</comment>
<dbReference type="GO" id="GO:0005890">
    <property type="term" value="C:sodium:potassium-exchanging ATPase complex"/>
    <property type="evidence" value="ECO:0007669"/>
    <property type="project" value="InterPro"/>
</dbReference>